<evidence type="ECO:0000259" key="12">
    <source>
        <dbReference type="Pfam" id="PF00082"/>
    </source>
</evidence>
<reference evidence="14" key="1">
    <citation type="submission" date="2021-11" db="EMBL/GenBank/DDBJ databases">
        <authorList>
            <person name="Herlambang A."/>
            <person name="Guo Y."/>
            <person name="Takashima Y."/>
            <person name="Nishizawa T."/>
        </authorList>
    </citation>
    <scope>NUCLEOTIDE SEQUENCE</scope>
    <source>
        <strain evidence="14">E1425</strain>
    </source>
</reference>
<keyword evidence="6 9" id="KW-0378">Hydrolase</keyword>
<name>A0A9P3HG21_9FUNG</name>
<dbReference type="PANTHER" id="PTHR43806">
    <property type="entry name" value="PEPTIDASE S8"/>
    <property type="match status" value="1"/>
</dbReference>
<evidence type="ECO:0000256" key="1">
    <source>
        <dbReference type="ARBA" id="ARBA00011073"/>
    </source>
</evidence>
<dbReference type="InterPro" id="IPR023827">
    <property type="entry name" value="Peptidase_S8_Asp-AS"/>
</dbReference>
<sequence>MQSNQHSGLRSQWSRVMSLFLVLQAIAVLVLGAVDVVTMPPDHSELCPGAFLFEFKSAPEDVQAILDRNAFKDKAKGLKTTQIRHEFNLLINAISVQIEDMSELESLMALDGLLSVTPITLVALPKQINPVTRSALVTSALNMTGVTRVHAELGLTGKDVRVGIIDTGIDFNHPALGGCFGGGCKVAFGWDFVGDNFNGHNKLEPSSHPLDCAGHGTHVAGIVAAENDIVRGVAPEALLGAYRVLGCNGSSNDDVILAALERAATDRMDIINLSIGEPNGWPDNIVARAIRKIREFGIMVTVSNGNENTQGLFSANYVSEGASALAVASYINTRVLLSYFMIPMLPNYRFIYTKSDTPGLNKTLPLTASINGTGLGTGCEPFSDDLTGKVVVVLRGNCLFSLKAQHALDKGAVGILFVNNIEGSLVASITPVNIASGSITKTDGDTLLAHLSTVKRAPDAKWTVDVQVAFSEKPASFLDPAGGSVSLFDSYGLDNNLHIKPDIGAPGENIYSTWPTNNGSYTVLSGSSMASPHMAGSLALALQQYRKLTGNTDPITWENIQRLYTTFKNTAEPSHIYQQYKPFDILAVKPKMVNGEDPNSGRGLPQTAANGFSHVDSVAKQGAGMVNVFRALTSLAYGLKAEKGEATEPHDAWKAIQRTFVTPATIELNDTGFGSKDAHWITIQNYGPEPVLYRLSHLPAQSLHELQIESKEIKMQNMAALNVSGPEASRDYVMLNEEGYAKVTFSEVTVLVPARSVGRVAVKIEEPESLPVVQHSIYSGYIVIRETTAAADPGSNSSPADEPLGAGDEAIHIPYAGVRGYMKSLPIFWQPTPEEVQAIQQTSLCQVLKNSTVNKGEFRYTMNSPDLPIINFCILNPTLFLVMDVLGRTPDGKGGDQNSGFTLIGRVASNDYVPRSVVVGPVTAVKWDGTVDLEAGVQHTGASRNLGWIRTPSGTGTRQIGVSHHEPGRDLIYGMSAHPPGVINANDVRRASLGNGNGNRHQIEKRGRPQRLVTRDTTPEIERMGEDPVPESKKGKSGKTQSARKQGKADKDDNDTDQDEALAKKKKLRNQDLLKDADSKHSQSDIRKGTRIEVPDGLYRLRLRALRIMGDVDNPADYDVWTTETFEIQRVKGEGTVSISETGPESLSDLEVPVEPLTSSPPSSSSSTPAP</sequence>
<accession>A0A9P3HG21</accession>
<dbReference type="InterPro" id="IPR015500">
    <property type="entry name" value="Peptidase_S8_subtilisin-rel"/>
</dbReference>
<dbReference type="Gene3D" id="3.40.50.200">
    <property type="entry name" value="Peptidase S8/S53 domain"/>
    <property type="match status" value="1"/>
</dbReference>
<feature type="compositionally biased region" description="Basic and acidic residues" evidence="10">
    <location>
        <begin position="1001"/>
        <end position="1034"/>
    </location>
</feature>
<feature type="signal peptide" evidence="11">
    <location>
        <begin position="1"/>
        <end position="32"/>
    </location>
</feature>
<gene>
    <name evidence="14" type="ORF">EMPS_08289</name>
</gene>
<dbReference type="GO" id="GO:0016020">
    <property type="term" value="C:membrane"/>
    <property type="evidence" value="ECO:0007669"/>
    <property type="project" value="InterPro"/>
</dbReference>
<dbReference type="PRINTS" id="PR00723">
    <property type="entry name" value="SUBTILISIN"/>
</dbReference>
<feature type="active site" description="Charge relay system" evidence="8 9">
    <location>
        <position position="528"/>
    </location>
</feature>
<dbReference type="PROSITE" id="PS00136">
    <property type="entry name" value="SUBTILASE_ASP"/>
    <property type="match status" value="1"/>
</dbReference>
<feature type="compositionally biased region" description="Basic and acidic residues" evidence="10">
    <location>
        <begin position="1069"/>
        <end position="1089"/>
    </location>
</feature>
<keyword evidence="3" id="KW-0964">Secreted</keyword>
<evidence type="ECO:0000256" key="8">
    <source>
        <dbReference type="PIRSR" id="PIRSR615500-1"/>
    </source>
</evidence>
<feature type="active site" description="Charge relay system" evidence="8 9">
    <location>
        <position position="215"/>
    </location>
</feature>
<dbReference type="Gene3D" id="3.50.30.30">
    <property type="match status" value="1"/>
</dbReference>
<feature type="domain" description="PA" evidence="13">
    <location>
        <begin position="377"/>
        <end position="447"/>
    </location>
</feature>
<dbReference type="SUPFAM" id="SSF52025">
    <property type="entry name" value="PA domain"/>
    <property type="match status" value="1"/>
</dbReference>
<dbReference type="GO" id="GO:0004252">
    <property type="term" value="F:serine-type endopeptidase activity"/>
    <property type="evidence" value="ECO:0007669"/>
    <property type="project" value="UniProtKB-UniRule"/>
</dbReference>
<dbReference type="PROSITE" id="PS51892">
    <property type="entry name" value="SUBTILASE"/>
    <property type="match status" value="1"/>
</dbReference>
<evidence type="ECO:0000256" key="5">
    <source>
        <dbReference type="ARBA" id="ARBA00022729"/>
    </source>
</evidence>
<keyword evidence="15" id="KW-1185">Reference proteome</keyword>
<dbReference type="SUPFAM" id="SSF52743">
    <property type="entry name" value="Subtilisin-like"/>
    <property type="match status" value="1"/>
</dbReference>
<feature type="compositionally biased region" description="Low complexity" evidence="10">
    <location>
        <begin position="1158"/>
        <end position="1171"/>
    </location>
</feature>
<evidence type="ECO:0000256" key="10">
    <source>
        <dbReference type="SAM" id="MobiDB-lite"/>
    </source>
</evidence>
<evidence type="ECO:0008006" key="16">
    <source>
        <dbReference type="Google" id="ProtNLM"/>
    </source>
</evidence>
<reference evidence="14" key="2">
    <citation type="journal article" date="2022" name="Microbiol. Resour. Announc.">
        <title>Whole-Genome Sequence of Entomortierella parvispora E1425, a Mucoromycotan Fungus Associated with Burkholderiaceae-Related Endosymbiotic Bacteria.</title>
        <authorList>
            <person name="Herlambang A."/>
            <person name="Guo Y."/>
            <person name="Takashima Y."/>
            <person name="Narisawa K."/>
            <person name="Ohta H."/>
            <person name="Nishizawa T."/>
        </authorList>
    </citation>
    <scope>NUCLEOTIDE SEQUENCE</scope>
    <source>
        <strain evidence="14">E1425</strain>
    </source>
</reference>
<evidence type="ECO:0000313" key="15">
    <source>
        <dbReference type="Proteomes" id="UP000827284"/>
    </source>
</evidence>
<evidence type="ECO:0000313" key="14">
    <source>
        <dbReference type="EMBL" id="GJJ75931.1"/>
    </source>
</evidence>
<proteinExistence type="inferred from homology"/>
<dbReference type="InterPro" id="IPR050131">
    <property type="entry name" value="Peptidase_S8_subtilisin-like"/>
</dbReference>
<dbReference type="AlphaFoldDB" id="A0A9P3HG21"/>
<evidence type="ECO:0000256" key="9">
    <source>
        <dbReference type="PROSITE-ProRule" id="PRU01240"/>
    </source>
</evidence>
<feature type="domain" description="Peptidase S8/S53" evidence="12">
    <location>
        <begin position="157"/>
        <end position="566"/>
    </location>
</feature>
<evidence type="ECO:0000256" key="6">
    <source>
        <dbReference type="ARBA" id="ARBA00022801"/>
    </source>
</evidence>
<dbReference type="Pfam" id="PF02225">
    <property type="entry name" value="PA"/>
    <property type="match status" value="1"/>
</dbReference>
<dbReference type="EMBL" id="BQFW01000011">
    <property type="protein sequence ID" value="GJJ75931.1"/>
    <property type="molecule type" value="Genomic_DNA"/>
</dbReference>
<evidence type="ECO:0000256" key="4">
    <source>
        <dbReference type="ARBA" id="ARBA00022670"/>
    </source>
</evidence>
<comment type="caution">
    <text evidence="14">The sequence shown here is derived from an EMBL/GenBank/DDBJ whole genome shotgun (WGS) entry which is preliminary data.</text>
</comment>
<dbReference type="Pfam" id="PF00082">
    <property type="entry name" value="Peptidase_S8"/>
    <property type="match status" value="1"/>
</dbReference>
<evidence type="ECO:0000256" key="7">
    <source>
        <dbReference type="ARBA" id="ARBA00022825"/>
    </source>
</evidence>
<dbReference type="GO" id="GO:0006508">
    <property type="term" value="P:proteolysis"/>
    <property type="evidence" value="ECO:0007669"/>
    <property type="project" value="UniProtKB-KW"/>
</dbReference>
<feature type="region of interest" description="Disordered" evidence="10">
    <location>
        <begin position="988"/>
        <end position="1089"/>
    </location>
</feature>
<keyword evidence="4 9" id="KW-0645">Protease</keyword>
<dbReference type="GO" id="GO:0005615">
    <property type="term" value="C:extracellular space"/>
    <property type="evidence" value="ECO:0007669"/>
    <property type="project" value="TreeGrafter"/>
</dbReference>
<dbReference type="InterPro" id="IPR036852">
    <property type="entry name" value="Peptidase_S8/S53_dom_sf"/>
</dbReference>
<dbReference type="CDD" id="cd07489">
    <property type="entry name" value="Peptidases_S8_5"/>
    <property type="match status" value="1"/>
</dbReference>
<evidence type="ECO:0000256" key="2">
    <source>
        <dbReference type="ARBA" id="ARBA00022512"/>
    </source>
</evidence>
<evidence type="ECO:0000256" key="11">
    <source>
        <dbReference type="SAM" id="SignalP"/>
    </source>
</evidence>
<dbReference type="PANTHER" id="PTHR43806:SF66">
    <property type="entry name" value="SERIN ENDOPEPTIDASE"/>
    <property type="match status" value="1"/>
</dbReference>
<protein>
    <recommendedName>
        <fullName evidence="16">Peptidase S8/S53 domain-containing protein</fullName>
    </recommendedName>
</protein>
<dbReference type="Proteomes" id="UP000827284">
    <property type="component" value="Unassembled WGS sequence"/>
</dbReference>
<evidence type="ECO:0000259" key="13">
    <source>
        <dbReference type="Pfam" id="PF02225"/>
    </source>
</evidence>
<dbReference type="PROSITE" id="PS00137">
    <property type="entry name" value="SUBTILASE_HIS"/>
    <property type="match status" value="1"/>
</dbReference>
<feature type="active site" description="Charge relay system" evidence="8 9">
    <location>
        <position position="166"/>
    </location>
</feature>
<keyword evidence="5 11" id="KW-0732">Signal</keyword>
<keyword evidence="7 9" id="KW-0720">Serine protease</keyword>
<feature type="region of interest" description="Disordered" evidence="10">
    <location>
        <begin position="1132"/>
        <end position="1171"/>
    </location>
</feature>
<dbReference type="OrthoDB" id="10256524at2759"/>
<dbReference type="InterPro" id="IPR034187">
    <property type="entry name" value="Peptidases_S8_5"/>
</dbReference>
<dbReference type="InterPro" id="IPR003137">
    <property type="entry name" value="PA_domain"/>
</dbReference>
<comment type="similarity">
    <text evidence="1 9">Belongs to the peptidase S8 family.</text>
</comment>
<dbReference type="InterPro" id="IPR046450">
    <property type="entry name" value="PA_dom_sf"/>
</dbReference>
<dbReference type="InterPro" id="IPR022398">
    <property type="entry name" value="Peptidase_S8_His-AS"/>
</dbReference>
<dbReference type="InterPro" id="IPR000209">
    <property type="entry name" value="Peptidase_S8/S53_dom"/>
</dbReference>
<organism evidence="14 15">
    <name type="scientific">Entomortierella parvispora</name>
    <dbReference type="NCBI Taxonomy" id="205924"/>
    <lineage>
        <taxon>Eukaryota</taxon>
        <taxon>Fungi</taxon>
        <taxon>Fungi incertae sedis</taxon>
        <taxon>Mucoromycota</taxon>
        <taxon>Mortierellomycotina</taxon>
        <taxon>Mortierellomycetes</taxon>
        <taxon>Mortierellales</taxon>
        <taxon>Mortierellaceae</taxon>
        <taxon>Entomortierella</taxon>
    </lineage>
</organism>
<feature type="chain" id="PRO_5040411929" description="Peptidase S8/S53 domain-containing protein" evidence="11">
    <location>
        <begin position="33"/>
        <end position="1171"/>
    </location>
</feature>
<evidence type="ECO:0000256" key="3">
    <source>
        <dbReference type="ARBA" id="ARBA00022525"/>
    </source>
</evidence>
<keyword evidence="2" id="KW-0134">Cell wall</keyword>